<comment type="subcellular location">
    <subcellularLocation>
        <location evidence="1">Cell envelope</location>
    </subcellularLocation>
</comment>
<sequence length="543" mass="60983">MNSRLSLAIFAIAIILAPLAAQDQETEFVTVYGAQLPELDPQKALFSNEAQIHTALYEGLFTYDPQSLEPVRALAQSWERSTDKKVYRFTIRENARWSDGTAITAEDFVRSWFRMLDLNADYATFFDVIAGAKDYRTGRDRNPEHVGIKALDARTLEVTLLRPVAYFTRLLCHQSFSLIHPSMLNVEDWRTAIPYPVSGPYKPVSMTDEELVLKKNDQYWDAENVSIPTLRMMFTDDDALATSLFNTGHVHWLDGPGTYEQVLLQTAIQIFPIYSTHYWFFNCRSAPWNDQRVRRALALLLPWDSIRSSDLYRLPAATLVLPLPGYSKTKGIEKADHEEAMKLLSESGHPNGEGLPGIVIAFADYERPRSIATAFKTEWEKELGLKVTLKPMSPSSYYDTIGNRADTASFTIAHETWIGDFADPEAFLQMWTSGAPLNIAGYDDSVYMDYMNQSYSAGDDARMALLAKAETELLQSAACLPIYHNFAASIIDTDYIQGWYQNALDVHPYKYLRFGMPSVNPNVVRADTAVGALASAAGASSSK</sequence>
<name>A0A3P3XU91_9SPIR</name>
<dbReference type="GO" id="GO:0015833">
    <property type="term" value="P:peptide transport"/>
    <property type="evidence" value="ECO:0007669"/>
    <property type="project" value="TreeGrafter"/>
</dbReference>
<dbReference type="EMBL" id="FWDO01000007">
    <property type="protein sequence ID" value="SLM19861.1"/>
    <property type="molecule type" value="Genomic_DNA"/>
</dbReference>
<comment type="similarity">
    <text evidence="2">Belongs to the bacterial solute-binding protein 5 family.</text>
</comment>
<evidence type="ECO:0000256" key="4">
    <source>
        <dbReference type="ARBA" id="ARBA00022729"/>
    </source>
</evidence>
<dbReference type="Gene3D" id="3.10.105.10">
    <property type="entry name" value="Dipeptide-binding Protein, Domain 3"/>
    <property type="match status" value="1"/>
</dbReference>
<organism evidence="7">
    <name type="scientific">uncultured spirochete</name>
    <dbReference type="NCBI Taxonomy" id="156406"/>
    <lineage>
        <taxon>Bacteria</taxon>
        <taxon>Pseudomonadati</taxon>
        <taxon>Spirochaetota</taxon>
        <taxon>Spirochaetia</taxon>
        <taxon>Spirochaetales</taxon>
        <taxon>environmental samples</taxon>
    </lineage>
</organism>
<dbReference type="Pfam" id="PF00496">
    <property type="entry name" value="SBP_bac_5"/>
    <property type="match status" value="1"/>
</dbReference>
<dbReference type="FunFam" id="3.90.76.10:FF:000001">
    <property type="entry name" value="Oligopeptide ABC transporter substrate-binding protein"/>
    <property type="match status" value="1"/>
</dbReference>
<evidence type="ECO:0000256" key="2">
    <source>
        <dbReference type="ARBA" id="ARBA00005695"/>
    </source>
</evidence>
<dbReference type="SUPFAM" id="SSF53850">
    <property type="entry name" value="Periplasmic binding protein-like II"/>
    <property type="match status" value="1"/>
</dbReference>
<evidence type="ECO:0000256" key="5">
    <source>
        <dbReference type="SAM" id="SignalP"/>
    </source>
</evidence>
<feature type="domain" description="Solute-binding protein family 5" evidence="6">
    <location>
        <begin position="69"/>
        <end position="435"/>
    </location>
</feature>
<proteinExistence type="inferred from homology"/>
<dbReference type="CDD" id="cd08504">
    <property type="entry name" value="PBP2_OppA"/>
    <property type="match status" value="1"/>
</dbReference>
<accession>A0A3P3XU91</accession>
<protein>
    <submittedName>
        <fullName evidence="7">ABC-type transporter, periplasmic subunit</fullName>
    </submittedName>
</protein>
<dbReference type="GO" id="GO:0030288">
    <property type="term" value="C:outer membrane-bounded periplasmic space"/>
    <property type="evidence" value="ECO:0007669"/>
    <property type="project" value="UniProtKB-ARBA"/>
</dbReference>
<dbReference type="AlphaFoldDB" id="A0A3P3XU91"/>
<evidence type="ECO:0000259" key="6">
    <source>
        <dbReference type="Pfam" id="PF00496"/>
    </source>
</evidence>
<feature type="signal peptide" evidence="5">
    <location>
        <begin position="1"/>
        <end position="20"/>
    </location>
</feature>
<dbReference type="PANTHER" id="PTHR30290:SF10">
    <property type="entry name" value="PERIPLASMIC OLIGOPEPTIDE-BINDING PROTEIN-RELATED"/>
    <property type="match status" value="1"/>
</dbReference>
<evidence type="ECO:0000256" key="1">
    <source>
        <dbReference type="ARBA" id="ARBA00004196"/>
    </source>
</evidence>
<keyword evidence="4 5" id="KW-0732">Signal</keyword>
<dbReference type="InterPro" id="IPR030678">
    <property type="entry name" value="Peptide/Ni-bd"/>
</dbReference>
<dbReference type="InterPro" id="IPR039424">
    <property type="entry name" value="SBP_5"/>
</dbReference>
<dbReference type="InterPro" id="IPR000914">
    <property type="entry name" value="SBP_5_dom"/>
</dbReference>
<feature type="chain" id="PRO_5017946366" evidence="5">
    <location>
        <begin position="21"/>
        <end position="543"/>
    </location>
</feature>
<evidence type="ECO:0000256" key="3">
    <source>
        <dbReference type="ARBA" id="ARBA00022448"/>
    </source>
</evidence>
<dbReference type="PANTHER" id="PTHR30290">
    <property type="entry name" value="PERIPLASMIC BINDING COMPONENT OF ABC TRANSPORTER"/>
    <property type="match status" value="1"/>
</dbReference>
<evidence type="ECO:0000313" key="7">
    <source>
        <dbReference type="EMBL" id="SLM19861.1"/>
    </source>
</evidence>
<keyword evidence="3" id="KW-0813">Transport</keyword>
<dbReference type="PIRSF" id="PIRSF002741">
    <property type="entry name" value="MppA"/>
    <property type="match status" value="1"/>
</dbReference>
<dbReference type="Gene3D" id="3.90.76.10">
    <property type="entry name" value="Dipeptide-binding Protein, Domain 1"/>
    <property type="match status" value="1"/>
</dbReference>
<dbReference type="Gene3D" id="3.40.190.10">
    <property type="entry name" value="Periplasmic binding protein-like II"/>
    <property type="match status" value="1"/>
</dbReference>
<dbReference type="GO" id="GO:1904680">
    <property type="term" value="F:peptide transmembrane transporter activity"/>
    <property type="evidence" value="ECO:0007669"/>
    <property type="project" value="TreeGrafter"/>
</dbReference>
<dbReference type="GO" id="GO:0043190">
    <property type="term" value="C:ATP-binding cassette (ABC) transporter complex"/>
    <property type="evidence" value="ECO:0007669"/>
    <property type="project" value="InterPro"/>
</dbReference>
<reference evidence="7" key="1">
    <citation type="submission" date="2017-02" db="EMBL/GenBank/DDBJ databases">
        <authorList>
            <person name="Regsiter A."/>
            <person name="William W."/>
        </authorList>
    </citation>
    <scope>NUCLEOTIDE SEQUENCE</scope>
    <source>
        <strain evidence="7">BdmA 4</strain>
    </source>
</reference>
<gene>
    <name evidence="7" type="ORF">SPIRO4BDMA_70285</name>
</gene>